<accession>A0A067N159</accession>
<dbReference type="SUPFAM" id="SSF47571">
    <property type="entry name" value="Cloroperoxidase"/>
    <property type="match status" value="1"/>
</dbReference>
<keyword evidence="6" id="KW-0408">Iron</keyword>
<dbReference type="PANTHER" id="PTHR33577">
    <property type="entry name" value="STERIGMATOCYSTIN BIOSYNTHESIS PEROXIDASE STCC-RELATED"/>
    <property type="match status" value="1"/>
</dbReference>
<evidence type="ECO:0000256" key="4">
    <source>
        <dbReference type="ARBA" id="ARBA00022723"/>
    </source>
</evidence>
<keyword evidence="2" id="KW-0575">Peroxidase</keyword>
<dbReference type="GO" id="GO:0004601">
    <property type="term" value="F:peroxidase activity"/>
    <property type="evidence" value="ECO:0007669"/>
    <property type="project" value="UniProtKB-KW"/>
</dbReference>
<dbReference type="Gene3D" id="1.10.489.10">
    <property type="entry name" value="Chloroperoxidase-like"/>
    <property type="match status" value="1"/>
</dbReference>
<name>A0A067N159_BOTB1</name>
<sequence>MRVGALSALLWVAAAGARAVAPRSDHPYIRPSGDDRRSPCPGLNTMANHGYLPRDGKNLDLAMLVKAQHEVFNLAVDLATGIATLGLALCGTDGVLNLDDLDAHEKMEHDSSLTRADASTGDDHTINPEIVHQVLSFSSDGVVMTWDDFARARAAREASLFGGRLNLSNKTAAAAEAVFSHNLFLDASGRGARLDFLRTWYLEERLPDGWVAPIQEQSLERTQTEAATFIALVDTYRYRQ</sequence>
<evidence type="ECO:0000313" key="10">
    <source>
        <dbReference type="EMBL" id="KDQ21599.1"/>
    </source>
</evidence>
<keyword evidence="3" id="KW-0349">Heme</keyword>
<feature type="chain" id="PRO_5001641807" description="Heme haloperoxidase family profile domain-containing protein" evidence="8">
    <location>
        <begin position="20"/>
        <end position="240"/>
    </location>
</feature>
<protein>
    <recommendedName>
        <fullName evidence="9">Heme haloperoxidase family profile domain-containing protein</fullName>
    </recommendedName>
</protein>
<evidence type="ECO:0000256" key="6">
    <source>
        <dbReference type="ARBA" id="ARBA00023004"/>
    </source>
</evidence>
<evidence type="ECO:0000256" key="3">
    <source>
        <dbReference type="ARBA" id="ARBA00022617"/>
    </source>
</evidence>
<keyword evidence="4" id="KW-0479">Metal-binding</keyword>
<evidence type="ECO:0000256" key="5">
    <source>
        <dbReference type="ARBA" id="ARBA00023002"/>
    </source>
</evidence>
<comment type="cofactor">
    <cofactor evidence="1">
        <name>heme b</name>
        <dbReference type="ChEBI" id="CHEBI:60344"/>
    </cofactor>
</comment>
<dbReference type="PROSITE" id="PS51405">
    <property type="entry name" value="HEME_HALOPEROXIDASE"/>
    <property type="match status" value="1"/>
</dbReference>
<dbReference type="PANTHER" id="PTHR33577:SF9">
    <property type="entry name" value="PEROXIDASE STCC"/>
    <property type="match status" value="1"/>
</dbReference>
<evidence type="ECO:0000313" key="11">
    <source>
        <dbReference type="Proteomes" id="UP000027195"/>
    </source>
</evidence>
<keyword evidence="11" id="KW-1185">Reference proteome</keyword>
<keyword evidence="5" id="KW-0560">Oxidoreductase</keyword>
<dbReference type="InterPro" id="IPR000028">
    <property type="entry name" value="Chloroperoxidase"/>
</dbReference>
<dbReference type="STRING" id="930990.A0A067N159"/>
<evidence type="ECO:0000256" key="8">
    <source>
        <dbReference type="SAM" id="SignalP"/>
    </source>
</evidence>
<proteinExistence type="inferred from homology"/>
<evidence type="ECO:0000256" key="1">
    <source>
        <dbReference type="ARBA" id="ARBA00001970"/>
    </source>
</evidence>
<keyword evidence="8" id="KW-0732">Signal</keyword>
<feature type="signal peptide" evidence="8">
    <location>
        <begin position="1"/>
        <end position="19"/>
    </location>
</feature>
<evidence type="ECO:0000256" key="2">
    <source>
        <dbReference type="ARBA" id="ARBA00022559"/>
    </source>
</evidence>
<organism evidence="10 11">
    <name type="scientific">Botryobasidium botryosum (strain FD-172 SS1)</name>
    <dbReference type="NCBI Taxonomy" id="930990"/>
    <lineage>
        <taxon>Eukaryota</taxon>
        <taxon>Fungi</taxon>
        <taxon>Dikarya</taxon>
        <taxon>Basidiomycota</taxon>
        <taxon>Agaricomycotina</taxon>
        <taxon>Agaricomycetes</taxon>
        <taxon>Cantharellales</taxon>
        <taxon>Botryobasidiaceae</taxon>
        <taxon>Botryobasidium</taxon>
    </lineage>
</organism>
<dbReference type="Pfam" id="PF01328">
    <property type="entry name" value="Peroxidase_2"/>
    <property type="match status" value="1"/>
</dbReference>
<dbReference type="Proteomes" id="UP000027195">
    <property type="component" value="Unassembled WGS sequence"/>
</dbReference>
<dbReference type="InterPro" id="IPR036851">
    <property type="entry name" value="Chloroperoxidase-like_sf"/>
</dbReference>
<dbReference type="OrthoDB" id="407298at2759"/>
<dbReference type="HOGENOM" id="CLU_050230_7_1_1"/>
<evidence type="ECO:0000256" key="7">
    <source>
        <dbReference type="ARBA" id="ARBA00025795"/>
    </source>
</evidence>
<feature type="domain" description="Heme haloperoxidase family profile" evidence="9">
    <location>
        <begin position="24"/>
        <end position="234"/>
    </location>
</feature>
<evidence type="ECO:0000259" key="9">
    <source>
        <dbReference type="PROSITE" id="PS51405"/>
    </source>
</evidence>
<dbReference type="InParanoid" id="A0A067N159"/>
<dbReference type="GO" id="GO:0046872">
    <property type="term" value="F:metal ion binding"/>
    <property type="evidence" value="ECO:0007669"/>
    <property type="project" value="UniProtKB-KW"/>
</dbReference>
<dbReference type="EMBL" id="KL198016">
    <property type="protein sequence ID" value="KDQ21599.1"/>
    <property type="molecule type" value="Genomic_DNA"/>
</dbReference>
<dbReference type="AlphaFoldDB" id="A0A067N159"/>
<reference evidence="11" key="1">
    <citation type="journal article" date="2014" name="Proc. Natl. Acad. Sci. U.S.A.">
        <title>Extensive sampling of basidiomycete genomes demonstrates inadequacy of the white-rot/brown-rot paradigm for wood decay fungi.</title>
        <authorList>
            <person name="Riley R."/>
            <person name="Salamov A.A."/>
            <person name="Brown D.W."/>
            <person name="Nagy L.G."/>
            <person name="Floudas D."/>
            <person name="Held B.W."/>
            <person name="Levasseur A."/>
            <person name="Lombard V."/>
            <person name="Morin E."/>
            <person name="Otillar R."/>
            <person name="Lindquist E.A."/>
            <person name="Sun H."/>
            <person name="LaButti K.M."/>
            <person name="Schmutz J."/>
            <person name="Jabbour D."/>
            <person name="Luo H."/>
            <person name="Baker S.E."/>
            <person name="Pisabarro A.G."/>
            <person name="Walton J.D."/>
            <person name="Blanchette R.A."/>
            <person name="Henrissat B."/>
            <person name="Martin F."/>
            <person name="Cullen D."/>
            <person name="Hibbett D.S."/>
            <person name="Grigoriev I.V."/>
        </authorList>
    </citation>
    <scope>NUCLEOTIDE SEQUENCE [LARGE SCALE GENOMIC DNA]</scope>
    <source>
        <strain evidence="11">FD-172 SS1</strain>
    </source>
</reference>
<gene>
    <name evidence="10" type="ORF">BOTBODRAFT_26035</name>
</gene>
<comment type="similarity">
    <text evidence="7">Belongs to the chloroperoxidase family.</text>
</comment>